<name>A0A5C5XS50_9BACT</name>
<feature type="transmembrane region" description="Helical" evidence="1">
    <location>
        <begin position="69"/>
        <end position="93"/>
    </location>
</feature>
<dbReference type="AlphaFoldDB" id="A0A5C5XS50"/>
<keyword evidence="1" id="KW-1133">Transmembrane helix</keyword>
<dbReference type="Proteomes" id="UP000318053">
    <property type="component" value="Unassembled WGS sequence"/>
</dbReference>
<evidence type="ECO:0000313" key="2">
    <source>
        <dbReference type="EMBL" id="TWT64562.1"/>
    </source>
</evidence>
<evidence type="ECO:0008006" key="4">
    <source>
        <dbReference type="Google" id="ProtNLM"/>
    </source>
</evidence>
<feature type="transmembrane region" description="Helical" evidence="1">
    <location>
        <begin position="175"/>
        <end position="195"/>
    </location>
</feature>
<comment type="caution">
    <text evidence="2">The sequence shown here is derived from an EMBL/GenBank/DDBJ whole genome shotgun (WGS) entry which is preliminary data.</text>
</comment>
<protein>
    <recommendedName>
        <fullName evidence="4">DUF2306 domain-containing protein</fullName>
    </recommendedName>
</protein>
<dbReference type="Pfam" id="PF10067">
    <property type="entry name" value="DUF2306"/>
    <property type="match status" value="1"/>
</dbReference>
<reference evidence="2 3" key="1">
    <citation type="submission" date="2019-02" db="EMBL/GenBank/DDBJ databases">
        <title>Deep-cultivation of Planctomycetes and their phenomic and genomic characterization uncovers novel biology.</title>
        <authorList>
            <person name="Wiegand S."/>
            <person name="Jogler M."/>
            <person name="Boedeker C."/>
            <person name="Pinto D."/>
            <person name="Vollmers J."/>
            <person name="Rivas-Marin E."/>
            <person name="Kohn T."/>
            <person name="Peeters S.H."/>
            <person name="Heuer A."/>
            <person name="Rast P."/>
            <person name="Oberbeckmann S."/>
            <person name="Bunk B."/>
            <person name="Jeske O."/>
            <person name="Meyerdierks A."/>
            <person name="Storesund J.E."/>
            <person name="Kallscheuer N."/>
            <person name="Luecker S."/>
            <person name="Lage O.M."/>
            <person name="Pohl T."/>
            <person name="Merkel B.J."/>
            <person name="Hornburger P."/>
            <person name="Mueller R.-W."/>
            <person name="Bruemmer F."/>
            <person name="Labrenz M."/>
            <person name="Spormann A.M."/>
            <person name="Op Den Camp H."/>
            <person name="Overmann J."/>
            <person name="Amann R."/>
            <person name="Jetten M.S.M."/>
            <person name="Mascher T."/>
            <person name="Medema M.H."/>
            <person name="Devos D.P."/>
            <person name="Kaster A.-K."/>
            <person name="Ovreas L."/>
            <person name="Rohde M."/>
            <person name="Galperin M.Y."/>
            <person name="Jogler C."/>
        </authorList>
    </citation>
    <scope>NUCLEOTIDE SEQUENCE [LARGE SCALE GENOMIC DNA]</scope>
    <source>
        <strain evidence="2 3">CA85</strain>
    </source>
</reference>
<evidence type="ECO:0000313" key="3">
    <source>
        <dbReference type="Proteomes" id="UP000318053"/>
    </source>
</evidence>
<evidence type="ECO:0000256" key="1">
    <source>
        <dbReference type="SAM" id="Phobius"/>
    </source>
</evidence>
<dbReference type="InterPro" id="IPR018750">
    <property type="entry name" value="DUF2306_membrane"/>
</dbReference>
<proteinExistence type="predicted"/>
<gene>
    <name evidence="2" type="ORF">CA85_36950</name>
</gene>
<organism evidence="2 3">
    <name type="scientific">Allorhodopirellula solitaria</name>
    <dbReference type="NCBI Taxonomy" id="2527987"/>
    <lineage>
        <taxon>Bacteria</taxon>
        <taxon>Pseudomonadati</taxon>
        <taxon>Planctomycetota</taxon>
        <taxon>Planctomycetia</taxon>
        <taxon>Pirellulales</taxon>
        <taxon>Pirellulaceae</taxon>
        <taxon>Allorhodopirellula</taxon>
    </lineage>
</organism>
<dbReference type="RefSeq" id="WP_146392623.1">
    <property type="nucleotide sequence ID" value="NZ_SJPK01000010.1"/>
</dbReference>
<keyword evidence="1" id="KW-0472">Membrane</keyword>
<sequence>MSDTIASLPPPHQPMARLRRPRPRTILLLALALVAAKVFVTILVEYRFYFPADFQSTFLHGREATFAGLYAIAFYTHLIVAPTTLLLAVLLVTTGRKPNPAASKWHRVAGRVQFGLVVFLLVPSGLVMATHALAGPVAAVGLVCLSLATGLSVAAAAVTAIGGHLRSHRRWAIRSAILLGSPLLLRFATGAAFVIQRDTPGFYRLNAWASWLLPLACYEVWCYYHGHASKLPWSLSKFVSPRRYRHGSPHLD</sequence>
<accession>A0A5C5XS50</accession>
<feature type="transmembrane region" description="Helical" evidence="1">
    <location>
        <begin position="114"/>
        <end position="134"/>
    </location>
</feature>
<keyword evidence="3" id="KW-1185">Reference proteome</keyword>
<dbReference type="OrthoDB" id="283150at2"/>
<dbReference type="EMBL" id="SJPK01000010">
    <property type="protein sequence ID" value="TWT64562.1"/>
    <property type="molecule type" value="Genomic_DNA"/>
</dbReference>
<feature type="transmembrane region" description="Helical" evidence="1">
    <location>
        <begin position="25"/>
        <end position="49"/>
    </location>
</feature>
<keyword evidence="1" id="KW-0812">Transmembrane</keyword>
<feature type="transmembrane region" description="Helical" evidence="1">
    <location>
        <begin position="140"/>
        <end position="163"/>
    </location>
</feature>